<protein>
    <submittedName>
        <fullName evidence="2">Uncharacterized protein</fullName>
    </submittedName>
</protein>
<reference evidence="2" key="1">
    <citation type="journal article" date="2023" name="Mol. Phylogenet. Evol.">
        <title>Genome-scale phylogeny and comparative genomics of the fungal order Sordariales.</title>
        <authorList>
            <person name="Hensen N."/>
            <person name="Bonometti L."/>
            <person name="Westerberg I."/>
            <person name="Brannstrom I.O."/>
            <person name="Guillou S."/>
            <person name="Cros-Aarteil S."/>
            <person name="Calhoun S."/>
            <person name="Haridas S."/>
            <person name="Kuo A."/>
            <person name="Mondo S."/>
            <person name="Pangilinan J."/>
            <person name="Riley R."/>
            <person name="LaButti K."/>
            <person name="Andreopoulos B."/>
            <person name="Lipzen A."/>
            <person name="Chen C."/>
            <person name="Yan M."/>
            <person name="Daum C."/>
            <person name="Ng V."/>
            <person name="Clum A."/>
            <person name="Steindorff A."/>
            <person name="Ohm R.A."/>
            <person name="Martin F."/>
            <person name="Silar P."/>
            <person name="Natvig D.O."/>
            <person name="Lalanne C."/>
            <person name="Gautier V."/>
            <person name="Ament-Velasquez S.L."/>
            <person name="Kruys A."/>
            <person name="Hutchinson M.I."/>
            <person name="Powell A.J."/>
            <person name="Barry K."/>
            <person name="Miller A.N."/>
            <person name="Grigoriev I.V."/>
            <person name="Debuchy R."/>
            <person name="Gladieux P."/>
            <person name="Hiltunen Thoren M."/>
            <person name="Johannesson H."/>
        </authorList>
    </citation>
    <scope>NUCLEOTIDE SEQUENCE</scope>
    <source>
        <strain evidence="2">CBS 955.72</strain>
    </source>
</reference>
<organism evidence="2 3">
    <name type="scientific">Lasiosphaeria hispida</name>
    <dbReference type="NCBI Taxonomy" id="260671"/>
    <lineage>
        <taxon>Eukaryota</taxon>
        <taxon>Fungi</taxon>
        <taxon>Dikarya</taxon>
        <taxon>Ascomycota</taxon>
        <taxon>Pezizomycotina</taxon>
        <taxon>Sordariomycetes</taxon>
        <taxon>Sordariomycetidae</taxon>
        <taxon>Sordariales</taxon>
        <taxon>Lasiosphaeriaceae</taxon>
        <taxon>Lasiosphaeria</taxon>
    </lineage>
</organism>
<comment type="caution">
    <text evidence="2">The sequence shown here is derived from an EMBL/GenBank/DDBJ whole genome shotgun (WGS) entry which is preliminary data.</text>
</comment>
<feature type="region of interest" description="Disordered" evidence="1">
    <location>
        <begin position="240"/>
        <end position="268"/>
    </location>
</feature>
<evidence type="ECO:0000313" key="3">
    <source>
        <dbReference type="Proteomes" id="UP001275084"/>
    </source>
</evidence>
<sequence length="278" mass="30332">MRPLSSIPSMQDVLLTRNPCRSPVGQVKRLELAHRYLWYLAVPPRPGRPKLAGARSEPVKGLFCYAPFAAPPRQTTGTKAVDLAGAPKLQYLCREVPKVVCTHPARSGMDILVQPTPPIPPQPAAVTLGASCVPLASPLDLAFLRAFMPSFPNSKESLLSSSVKSLIIHFPSHAPVTAVLFSRGQQPLFPTTHTPLCSPLSAGLLLARFPGCRDTETLGFQDLERARRDCHVPAVVLSTQNGRASHEQSHSPNWPTERTPQTSPPSLDDVTCFWQTWT</sequence>
<proteinExistence type="predicted"/>
<evidence type="ECO:0000313" key="2">
    <source>
        <dbReference type="EMBL" id="KAK3341373.1"/>
    </source>
</evidence>
<accession>A0AAJ0H6A6</accession>
<feature type="compositionally biased region" description="Polar residues" evidence="1">
    <location>
        <begin position="250"/>
        <end position="265"/>
    </location>
</feature>
<keyword evidence="3" id="KW-1185">Reference proteome</keyword>
<gene>
    <name evidence="2" type="ORF">B0T25DRAFT_339958</name>
</gene>
<name>A0AAJ0H6A6_9PEZI</name>
<dbReference type="AlphaFoldDB" id="A0AAJ0H6A6"/>
<dbReference type="EMBL" id="JAUIQD010000008">
    <property type="protein sequence ID" value="KAK3341373.1"/>
    <property type="molecule type" value="Genomic_DNA"/>
</dbReference>
<dbReference type="Proteomes" id="UP001275084">
    <property type="component" value="Unassembled WGS sequence"/>
</dbReference>
<evidence type="ECO:0000256" key="1">
    <source>
        <dbReference type="SAM" id="MobiDB-lite"/>
    </source>
</evidence>
<reference evidence="2" key="2">
    <citation type="submission" date="2023-06" db="EMBL/GenBank/DDBJ databases">
        <authorList>
            <consortium name="Lawrence Berkeley National Laboratory"/>
            <person name="Haridas S."/>
            <person name="Hensen N."/>
            <person name="Bonometti L."/>
            <person name="Westerberg I."/>
            <person name="Brannstrom I.O."/>
            <person name="Guillou S."/>
            <person name="Cros-Aarteil S."/>
            <person name="Calhoun S."/>
            <person name="Kuo A."/>
            <person name="Mondo S."/>
            <person name="Pangilinan J."/>
            <person name="Riley R."/>
            <person name="Labutti K."/>
            <person name="Andreopoulos B."/>
            <person name="Lipzen A."/>
            <person name="Chen C."/>
            <person name="Yanf M."/>
            <person name="Daum C."/>
            <person name="Ng V."/>
            <person name="Clum A."/>
            <person name="Steindorff A."/>
            <person name="Ohm R."/>
            <person name="Martin F."/>
            <person name="Silar P."/>
            <person name="Natvig D."/>
            <person name="Lalanne C."/>
            <person name="Gautier V."/>
            <person name="Ament-Velasquez S.L."/>
            <person name="Kruys A."/>
            <person name="Hutchinson M.I."/>
            <person name="Powell A.J."/>
            <person name="Barry K."/>
            <person name="Miller A.N."/>
            <person name="Grigoriev I.V."/>
            <person name="Debuchy R."/>
            <person name="Gladieux P."/>
            <person name="Thoren M.H."/>
            <person name="Johannesson H."/>
        </authorList>
    </citation>
    <scope>NUCLEOTIDE SEQUENCE</scope>
    <source>
        <strain evidence="2">CBS 955.72</strain>
    </source>
</reference>